<keyword evidence="2" id="KW-1185">Reference proteome</keyword>
<protein>
    <submittedName>
        <fullName evidence="1">Uncharacterized protein</fullName>
    </submittedName>
</protein>
<gene>
    <name evidence="1" type="ORF">KP509_05G062100</name>
</gene>
<dbReference type="OrthoDB" id="1727805at2759"/>
<dbReference type="Proteomes" id="UP000825935">
    <property type="component" value="Chromosome 5"/>
</dbReference>
<reference evidence="1" key="1">
    <citation type="submission" date="2021-08" db="EMBL/GenBank/DDBJ databases">
        <title>WGS assembly of Ceratopteris richardii.</title>
        <authorList>
            <person name="Marchant D.B."/>
            <person name="Chen G."/>
            <person name="Jenkins J."/>
            <person name="Shu S."/>
            <person name="Leebens-Mack J."/>
            <person name="Grimwood J."/>
            <person name="Schmutz J."/>
            <person name="Soltis P."/>
            <person name="Soltis D."/>
            <person name="Chen Z.-H."/>
        </authorList>
    </citation>
    <scope>NUCLEOTIDE SEQUENCE</scope>
    <source>
        <strain evidence="1">Whitten #5841</strain>
        <tissue evidence="1">Leaf</tissue>
    </source>
</reference>
<comment type="caution">
    <text evidence="1">The sequence shown here is derived from an EMBL/GenBank/DDBJ whole genome shotgun (WGS) entry which is preliminary data.</text>
</comment>
<feature type="non-terminal residue" evidence="1">
    <location>
        <position position="103"/>
    </location>
</feature>
<dbReference type="EMBL" id="CM035410">
    <property type="protein sequence ID" value="KAH7437249.1"/>
    <property type="molecule type" value="Genomic_DNA"/>
</dbReference>
<name>A0A8T2UYW8_CERRI</name>
<proteinExistence type="predicted"/>
<organism evidence="1 2">
    <name type="scientific">Ceratopteris richardii</name>
    <name type="common">Triangle waterfern</name>
    <dbReference type="NCBI Taxonomy" id="49495"/>
    <lineage>
        <taxon>Eukaryota</taxon>
        <taxon>Viridiplantae</taxon>
        <taxon>Streptophyta</taxon>
        <taxon>Embryophyta</taxon>
        <taxon>Tracheophyta</taxon>
        <taxon>Polypodiopsida</taxon>
        <taxon>Polypodiidae</taxon>
        <taxon>Polypodiales</taxon>
        <taxon>Pteridineae</taxon>
        <taxon>Pteridaceae</taxon>
        <taxon>Parkerioideae</taxon>
        <taxon>Ceratopteris</taxon>
    </lineage>
</organism>
<evidence type="ECO:0000313" key="2">
    <source>
        <dbReference type="Proteomes" id="UP000825935"/>
    </source>
</evidence>
<accession>A0A8T2UYW8</accession>
<dbReference type="AlphaFoldDB" id="A0A8T2UYW8"/>
<sequence>MASSSSDMKNLFEIRRFEGIGFDLWKERIQGILFLKDCDKALEARKPEDISDDAWHNLNRKTVTYIKMVVSDDILVDLKGITTASKLWAKLKTTYENTTPAEQ</sequence>
<evidence type="ECO:0000313" key="1">
    <source>
        <dbReference type="EMBL" id="KAH7437249.1"/>
    </source>
</evidence>